<dbReference type="SUPFAM" id="SSF117289">
    <property type="entry name" value="Nucleoporin domain"/>
    <property type="match status" value="1"/>
</dbReference>
<proteinExistence type="predicted"/>
<dbReference type="Proteomes" id="UP001470230">
    <property type="component" value="Unassembled WGS sequence"/>
</dbReference>
<dbReference type="InterPro" id="IPR036322">
    <property type="entry name" value="WD40_repeat_dom_sf"/>
</dbReference>
<comment type="caution">
    <text evidence="7">The sequence shown here is derived from an EMBL/GenBank/DDBJ whole genome shotgun (WGS) entry which is preliminary data.</text>
</comment>
<dbReference type="Gene3D" id="1.20.960.30">
    <property type="match status" value="1"/>
</dbReference>
<feature type="repeat" description="WD" evidence="5">
    <location>
        <begin position="129"/>
        <end position="161"/>
    </location>
</feature>
<evidence type="ECO:0000256" key="4">
    <source>
        <dbReference type="ARBA" id="ARBA00023242"/>
    </source>
</evidence>
<evidence type="ECO:0000256" key="1">
    <source>
        <dbReference type="ARBA" id="ARBA00004123"/>
    </source>
</evidence>
<keyword evidence="2 5" id="KW-0853">WD repeat</keyword>
<dbReference type="InterPro" id="IPR006594">
    <property type="entry name" value="LisH"/>
</dbReference>
<dbReference type="SUPFAM" id="SSF50978">
    <property type="entry name" value="WD40 repeat-like"/>
    <property type="match status" value="1"/>
</dbReference>
<dbReference type="PROSITE" id="PS50896">
    <property type="entry name" value="LISH"/>
    <property type="match status" value="1"/>
</dbReference>
<gene>
    <name evidence="7" type="ORF">M9Y10_039593</name>
</gene>
<organism evidence="7 8">
    <name type="scientific">Tritrichomonas musculus</name>
    <dbReference type="NCBI Taxonomy" id="1915356"/>
    <lineage>
        <taxon>Eukaryota</taxon>
        <taxon>Metamonada</taxon>
        <taxon>Parabasalia</taxon>
        <taxon>Tritrichomonadida</taxon>
        <taxon>Tritrichomonadidae</taxon>
        <taxon>Tritrichomonas</taxon>
    </lineage>
</organism>
<keyword evidence="8" id="KW-1185">Reference proteome</keyword>
<evidence type="ECO:0000256" key="2">
    <source>
        <dbReference type="ARBA" id="ARBA00022574"/>
    </source>
</evidence>
<dbReference type="InterPro" id="IPR024977">
    <property type="entry name" value="Apc4-like_WD40_dom"/>
</dbReference>
<dbReference type="PROSITE" id="PS50294">
    <property type="entry name" value="WD_REPEATS_REGION"/>
    <property type="match status" value="1"/>
</dbReference>
<evidence type="ECO:0000313" key="8">
    <source>
        <dbReference type="Proteomes" id="UP001470230"/>
    </source>
</evidence>
<name>A0ABR2KBR6_9EUKA</name>
<dbReference type="PANTHER" id="PTHR22846:SF2">
    <property type="entry name" value="F-BOX-LIKE_WD REPEAT-CONTAINING PROTEIN EBI"/>
    <property type="match status" value="1"/>
</dbReference>
<dbReference type="SMART" id="SM00667">
    <property type="entry name" value="LisH"/>
    <property type="match status" value="1"/>
</dbReference>
<keyword evidence="3" id="KW-0677">Repeat</keyword>
<keyword evidence="4" id="KW-0539">Nucleus</keyword>
<dbReference type="Gene3D" id="2.130.10.10">
    <property type="entry name" value="YVTN repeat-like/Quinoprotein amine dehydrogenase"/>
    <property type="match status" value="1"/>
</dbReference>
<dbReference type="InterPro" id="IPR001680">
    <property type="entry name" value="WD40_rpt"/>
</dbReference>
<dbReference type="PROSITE" id="PS50082">
    <property type="entry name" value="WD_REPEATS_2"/>
    <property type="match status" value="1"/>
</dbReference>
<evidence type="ECO:0000259" key="6">
    <source>
        <dbReference type="Pfam" id="PF12894"/>
    </source>
</evidence>
<evidence type="ECO:0000256" key="5">
    <source>
        <dbReference type="PROSITE-ProRule" id="PRU00221"/>
    </source>
</evidence>
<protein>
    <recommendedName>
        <fullName evidence="6">Anaphase-promoting complex subunit 4-like WD40 domain-containing protein</fullName>
    </recommendedName>
</protein>
<dbReference type="Pfam" id="PF12894">
    <property type="entry name" value="ANAPC4_WD40"/>
    <property type="match status" value="1"/>
</dbReference>
<dbReference type="PANTHER" id="PTHR22846">
    <property type="entry name" value="WD40 REPEAT PROTEIN"/>
    <property type="match status" value="1"/>
</dbReference>
<reference evidence="7 8" key="1">
    <citation type="submission" date="2024-04" db="EMBL/GenBank/DDBJ databases">
        <title>Tritrichomonas musculus Genome.</title>
        <authorList>
            <person name="Alves-Ferreira E."/>
            <person name="Grigg M."/>
            <person name="Lorenzi H."/>
            <person name="Galac M."/>
        </authorList>
    </citation>
    <scope>NUCLEOTIDE SEQUENCE [LARGE SCALE GENOMIC DNA]</scope>
    <source>
        <strain evidence="7 8">EAF2021</strain>
    </source>
</reference>
<comment type="subcellular location">
    <subcellularLocation>
        <location evidence="1">Nucleus</location>
    </subcellularLocation>
</comment>
<evidence type="ECO:0000256" key="3">
    <source>
        <dbReference type="ARBA" id="ARBA00022737"/>
    </source>
</evidence>
<dbReference type="Pfam" id="PF00400">
    <property type="entry name" value="WD40"/>
    <property type="match status" value="3"/>
</dbReference>
<dbReference type="SMART" id="SM00320">
    <property type="entry name" value="WD40"/>
    <property type="match status" value="6"/>
</dbReference>
<dbReference type="Pfam" id="PF08513">
    <property type="entry name" value="LisH"/>
    <property type="match status" value="1"/>
</dbReference>
<evidence type="ECO:0000313" key="7">
    <source>
        <dbReference type="EMBL" id="KAK8888514.1"/>
    </source>
</evidence>
<accession>A0ABR2KBR6</accession>
<sequence>MSISSDEINLLVQHYLQELGYSHAAFAFGCESEIPTKAISKRRVQPGALVYLIQKGIMFADMEAAAENALEDPNSLFARQLDLLRTNLRQSTELVDEQSSSTRKMKVFPTSDESIITPFYLNQYSSLILRAHKSPVLVCAWDSTSNYMATGSGSGSIVIWKCDICDSDYSCVIYHIATIINNRSHIKNIQNTNKNESHDPQDITALEWLSFSENKCPTLASGSFDGKIRLFAGNDGSEITTFKYHSSPIVSLRSSPNKEYLLSVGSEGTIAIIKEMEIKFTQMIQGEIIDACWSDDQTVLIASSKSIFKINISNDNKDTEIETIITLTNTINQLLPEKGHELFAIIDNSGFLTVLDKMGSKKFSRQVHTGAICCASWLPSFCSNANIGPLIATGGTDCTVKVSNLKDLISISLDDHSSTVYCVDYGPKGDFIASAARDTINIWSHGSKKLVISYKAESNVVSLCWSPNGRFLIIGLFSGDVAMIDFEQLC</sequence>
<dbReference type="InterPro" id="IPR045183">
    <property type="entry name" value="Ebi-like"/>
</dbReference>
<dbReference type="EMBL" id="JAPFFF010000006">
    <property type="protein sequence ID" value="KAK8888514.1"/>
    <property type="molecule type" value="Genomic_DNA"/>
</dbReference>
<feature type="domain" description="Anaphase-promoting complex subunit 4-like WD40" evidence="6">
    <location>
        <begin position="425"/>
        <end position="487"/>
    </location>
</feature>
<dbReference type="InterPro" id="IPR015943">
    <property type="entry name" value="WD40/YVTN_repeat-like_dom_sf"/>
</dbReference>